<keyword evidence="1" id="KW-0732">Signal</keyword>
<feature type="chain" id="PRO_5045359636" evidence="1">
    <location>
        <begin position="19"/>
        <end position="170"/>
    </location>
</feature>
<keyword evidence="3" id="KW-1185">Reference proteome</keyword>
<protein>
    <submittedName>
        <fullName evidence="2">Lipoprotein</fullName>
    </submittedName>
</protein>
<organism evidence="2 3">
    <name type="scientific">Streptomyces thioluteus</name>
    <dbReference type="NCBI Taxonomy" id="66431"/>
    <lineage>
        <taxon>Bacteria</taxon>
        <taxon>Bacillati</taxon>
        <taxon>Actinomycetota</taxon>
        <taxon>Actinomycetes</taxon>
        <taxon>Kitasatosporales</taxon>
        <taxon>Streptomycetaceae</taxon>
        <taxon>Streptomyces</taxon>
    </lineage>
</organism>
<dbReference type="Proteomes" id="UP001501102">
    <property type="component" value="Unassembled WGS sequence"/>
</dbReference>
<evidence type="ECO:0000313" key="3">
    <source>
        <dbReference type="Proteomes" id="UP001501102"/>
    </source>
</evidence>
<reference evidence="2 3" key="1">
    <citation type="journal article" date="2019" name="Int. J. Syst. Evol. Microbiol.">
        <title>The Global Catalogue of Microorganisms (GCM) 10K type strain sequencing project: providing services to taxonomists for standard genome sequencing and annotation.</title>
        <authorList>
            <consortium name="The Broad Institute Genomics Platform"/>
            <consortium name="The Broad Institute Genome Sequencing Center for Infectious Disease"/>
            <person name="Wu L."/>
            <person name="Ma J."/>
        </authorList>
    </citation>
    <scope>NUCLEOTIDE SEQUENCE [LARGE SCALE GENOMIC DNA]</scope>
    <source>
        <strain evidence="2 3">JCM 4087</strain>
    </source>
</reference>
<accession>A0ABN3WVC6</accession>
<keyword evidence="2" id="KW-0449">Lipoprotein</keyword>
<proteinExistence type="predicted"/>
<feature type="signal peptide" evidence="1">
    <location>
        <begin position="1"/>
        <end position="18"/>
    </location>
</feature>
<comment type="caution">
    <text evidence="2">The sequence shown here is derived from an EMBL/GenBank/DDBJ whole genome shotgun (WGS) entry which is preliminary data.</text>
</comment>
<evidence type="ECO:0000256" key="1">
    <source>
        <dbReference type="SAM" id="SignalP"/>
    </source>
</evidence>
<dbReference type="RefSeq" id="WP_344962862.1">
    <property type="nucleotide sequence ID" value="NZ_BAAAXZ010000087.1"/>
</dbReference>
<name>A0ABN3WVC6_STRTU</name>
<gene>
    <name evidence="2" type="ORF">GCM10020221_23190</name>
</gene>
<evidence type="ECO:0000313" key="2">
    <source>
        <dbReference type="EMBL" id="GAA2926625.1"/>
    </source>
</evidence>
<dbReference type="EMBL" id="BAAAXZ010000087">
    <property type="protein sequence ID" value="GAA2926625.1"/>
    <property type="molecule type" value="Genomic_DNA"/>
</dbReference>
<sequence length="170" mass="17697">MRRALVAALLLGALAPLAGCGIERTEVIEFGQPATGVKRPGEPGWQARLYFAIANGVVVGVTRPADGPVSAESAVELMLAGPNDAERARSYFSEVVMKSGPGTGVSVAAERGRVTIQLPLDVSKLTRPARTQLVCTAAHNEVPGGLRWTDVKVTLAGGGKKLPDLVCDRG</sequence>